<evidence type="ECO:0000313" key="2">
    <source>
        <dbReference type="Proteomes" id="UP001175271"/>
    </source>
</evidence>
<comment type="caution">
    <text evidence="1">The sequence shown here is derived from an EMBL/GenBank/DDBJ whole genome shotgun (WGS) entry which is preliminary data.</text>
</comment>
<proteinExistence type="predicted"/>
<organism evidence="1 2">
    <name type="scientific">Steinernema hermaphroditum</name>
    <dbReference type="NCBI Taxonomy" id="289476"/>
    <lineage>
        <taxon>Eukaryota</taxon>
        <taxon>Metazoa</taxon>
        <taxon>Ecdysozoa</taxon>
        <taxon>Nematoda</taxon>
        <taxon>Chromadorea</taxon>
        <taxon>Rhabditida</taxon>
        <taxon>Tylenchina</taxon>
        <taxon>Panagrolaimomorpha</taxon>
        <taxon>Strongyloidoidea</taxon>
        <taxon>Steinernematidae</taxon>
        <taxon>Steinernema</taxon>
    </lineage>
</organism>
<keyword evidence="2" id="KW-1185">Reference proteome</keyword>
<dbReference type="AlphaFoldDB" id="A0AA39IQY7"/>
<name>A0AA39IQY7_9BILA</name>
<reference evidence="1" key="1">
    <citation type="submission" date="2023-06" db="EMBL/GenBank/DDBJ databases">
        <title>Genomic analysis of the entomopathogenic nematode Steinernema hermaphroditum.</title>
        <authorList>
            <person name="Schwarz E.M."/>
            <person name="Heppert J.K."/>
            <person name="Baniya A."/>
            <person name="Schwartz H.T."/>
            <person name="Tan C.-H."/>
            <person name="Antoshechkin I."/>
            <person name="Sternberg P.W."/>
            <person name="Goodrich-Blair H."/>
            <person name="Dillman A.R."/>
        </authorList>
    </citation>
    <scope>NUCLEOTIDE SEQUENCE</scope>
    <source>
        <strain evidence="1">PS9179</strain>
        <tissue evidence="1">Whole animal</tissue>
    </source>
</reference>
<dbReference type="Proteomes" id="UP001175271">
    <property type="component" value="Unassembled WGS sequence"/>
</dbReference>
<evidence type="ECO:0000313" key="1">
    <source>
        <dbReference type="EMBL" id="KAK0428843.1"/>
    </source>
</evidence>
<accession>A0AA39IQY7</accession>
<gene>
    <name evidence="1" type="ORF">QR680_011045</name>
</gene>
<protein>
    <submittedName>
        <fullName evidence="1">Uncharacterized protein</fullName>
    </submittedName>
</protein>
<sequence length="707" mass="80920">MERAYEEEFGQQVKVELFTLDMQLLFLNNDSIKVASNAISSVYKGSGELYPKEAETVNHSGADKARDQQEQCDLSLLEGKYMHLFSQCGIARIKVENLTNAELNEEATEMLAGGSCGQPVDGKIKPFVYDEAHILLLNYGARSKVQNTCVLKVGSLESQFISYDQCHWAFLGNEEDKYSDGTYSYSEQSKASPVCNGESAIFDAHIKRLYMDQKTTNEAEYSSIFDISPTATKTVYTNVSSGDPCVSDDEIAARQIDPTWTSEDRRPHDIHEGFFNQLYEEIVLWAERKDESEEYVLKADFPSKENYSDFINSTLGVRQPMLHRNYSCIMREMNAEETMEYPRMLVMNALPPALEDDEKLLHDETMAVLDNGPFAQQIPQSPPQSYEQGLIEQAVGKRPILANYFTEVPLCNYSMFSNDYLHVFTSCGIISVEMATIDNNATLEARIAELQNHGASCNKSRPSVKPFYYNPEALLLVDYWSLSKNNTAVEVEVAIVELPNNGSRFFAYPQNWRKVLQRRTWDQYSVYNITSGQICDPEHSVYLSLTKRWLFDCVPGITNSCGQIGFTNATLNRLHFYPDKRDYFRSEGCMSYTESVEKQNDPTMYHHMNWIDAALVARRFRVGEGYPREMVKNNLHYDSTRQMTVLNMVTKQWDQIILYPSNFPAYDHFARGPNLGYTFDRACRIRSDQGGGNHRFMLIPKDYDELM</sequence>
<dbReference type="EMBL" id="JAUCMV010000001">
    <property type="protein sequence ID" value="KAK0428843.1"/>
    <property type="molecule type" value="Genomic_DNA"/>
</dbReference>